<dbReference type="EMBL" id="SUNJ01005220">
    <property type="protein sequence ID" value="TPP63802.1"/>
    <property type="molecule type" value="Genomic_DNA"/>
</dbReference>
<evidence type="ECO:0000256" key="3">
    <source>
        <dbReference type="ARBA" id="ARBA00022741"/>
    </source>
</evidence>
<comment type="catalytic activity">
    <reaction evidence="8 9">
        <text>tRNA(Tyr) + L-tyrosine + ATP = L-tyrosyl-tRNA(Tyr) + AMP + diphosphate + H(+)</text>
        <dbReference type="Rhea" id="RHEA:10220"/>
        <dbReference type="Rhea" id="RHEA-COMP:9706"/>
        <dbReference type="Rhea" id="RHEA-COMP:9707"/>
        <dbReference type="ChEBI" id="CHEBI:15378"/>
        <dbReference type="ChEBI" id="CHEBI:30616"/>
        <dbReference type="ChEBI" id="CHEBI:33019"/>
        <dbReference type="ChEBI" id="CHEBI:58315"/>
        <dbReference type="ChEBI" id="CHEBI:78442"/>
        <dbReference type="ChEBI" id="CHEBI:78536"/>
        <dbReference type="ChEBI" id="CHEBI:456215"/>
        <dbReference type="EC" id="6.1.1.1"/>
    </reaction>
</comment>
<organism evidence="11 12">
    <name type="scientific">Fasciola gigantica</name>
    <name type="common">Giant liver fluke</name>
    <dbReference type="NCBI Taxonomy" id="46835"/>
    <lineage>
        <taxon>Eukaryota</taxon>
        <taxon>Metazoa</taxon>
        <taxon>Spiralia</taxon>
        <taxon>Lophotrochozoa</taxon>
        <taxon>Platyhelminthes</taxon>
        <taxon>Trematoda</taxon>
        <taxon>Digenea</taxon>
        <taxon>Plagiorchiida</taxon>
        <taxon>Echinostomata</taxon>
        <taxon>Echinostomatoidea</taxon>
        <taxon>Fasciolidae</taxon>
        <taxon>Fasciola</taxon>
    </lineage>
</organism>
<evidence type="ECO:0000256" key="4">
    <source>
        <dbReference type="ARBA" id="ARBA00022840"/>
    </source>
</evidence>
<dbReference type="Gene3D" id="3.40.50.620">
    <property type="entry name" value="HUPs"/>
    <property type="match status" value="1"/>
</dbReference>
<evidence type="ECO:0000313" key="11">
    <source>
        <dbReference type="EMBL" id="TPP63802.1"/>
    </source>
</evidence>
<evidence type="ECO:0000256" key="5">
    <source>
        <dbReference type="ARBA" id="ARBA00022917"/>
    </source>
</evidence>
<dbReference type="InterPro" id="IPR002307">
    <property type="entry name" value="Tyr-tRNA-ligase"/>
</dbReference>
<dbReference type="SUPFAM" id="SSF52374">
    <property type="entry name" value="Nucleotidylyl transferase"/>
    <property type="match status" value="1"/>
</dbReference>
<dbReference type="GO" id="GO:0005829">
    <property type="term" value="C:cytosol"/>
    <property type="evidence" value="ECO:0007669"/>
    <property type="project" value="TreeGrafter"/>
</dbReference>
<dbReference type="Proteomes" id="UP000316759">
    <property type="component" value="Unassembled WGS sequence"/>
</dbReference>
<keyword evidence="3 9" id="KW-0547">Nucleotide-binding</keyword>
<dbReference type="GO" id="GO:0005739">
    <property type="term" value="C:mitochondrion"/>
    <property type="evidence" value="ECO:0007669"/>
    <property type="project" value="TreeGrafter"/>
</dbReference>
<evidence type="ECO:0000256" key="9">
    <source>
        <dbReference type="RuleBase" id="RU361234"/>
    </source>
</evidence>
<dbReference type="PANTHER" id="PTHR11766:SF0">
    <property type="entry name" value="TYROSINE--TRNA LIGASE, MITOCHONDRIAL"/>
    <property type="match status" value="1"/>
</dbReference>
<feature type="region of interest" description="Disordered" evidence="10">
    <location>
        <begin position="1"/>
        <end position="29"/>
    </location>
</feature>
<dbReference type="OrthoDB" id="337870at2759"/>
<reference evidence="11 12" key="1">
    <citation type="submission" date="2019-04" db="EMBL/GenBank/DDBJ databases">
        <title>Annotation for the trematode Fasciola gigantica.</title>
        <authorList>
            <person name="Choi Y.-J."/>
        </authorList>
    </citation>
    <scope>NUCLEOTIDE SEQUENCE [LARGE SCALE GENOMIC DNA]</scope>
    <source>
        <strain evidence="11">Uganda_cow_1</strain>
    </source>
</reference>
<proteinExistence type="inferred from homology"/>
<keyword evidence="6 9" id="KW-0030">Aminoacyl-tRNA synthetase</keyword>
<dbReference type="InterPro" id="IPR014729">
    <property type="entry name" value="Rossmann-like_a/b/a_fold"/>
</dbReference>
<dbReference type="Gene3D" id="1.10.240.10">
    <property type="entry name" value="Tyrosyl-Transfer RNA Synthetase"/>
    <property type="match status" value="1"/>
</dbReference>
<evidence type="ECO:0000256" key="7">
    <source>
        <dbReference type="ARBA" id="ARBA00033323"/>
    </source>
</evidence>
<comment type="caution">
    <text evidence="11">The sequence shown here is derived from an EMBL/GenBank/DDBJ whole genome shotgun (WGS) entry which is preliminary data.</text>
</comment>
<dbReference type="GO" id="GO:0005524">
    <property type="term" value="F:ATP binding"/>
    <property type="evidence" value="ECO:0007669"/>
    <property type="project" value="UniProtKB-KW"/>
</dbReference>
<keyword evidence="5 9" id="KW-0648">Protein biosynthesis</keyword>
<evidence type="ECO:0000256" key="2">
    <source>
        <dbReference type="ARBA" id="ARBA00022598"/>
    </source>
</evidence>
<keyword evidence="4 9" id="KW-0067">ATP-binding</keyword>
<dbReference type="InterPro" id="IPR002305">
    <property type="entry name" value="aa-tRNA-synth_Ic"/>
</dbReference>
<dbReference type="STRING" id="46835.A0A504YP36"/>
<dbReference type="PRINTS" id="PR01040">
    <property type="entry name" value="TRNASYNTHTYR"/>
</dbReference>
<name>A0A504YP36_FASGI</name>
<dbReference type="GO" id="GO:0006437">
    <property type="term" value="P:tyrosyl-tRNA aminoacylation"/>
    <property type="evidence" value="ECO:0007669"/>
    <property type="project" value="InterPro"/>
</dbReference>
<dbReference type="NCBIfam" id="TIGR00234">
    <property type="entry name" value="tyrS"/>
    <property type="match status" value="1"/>
</dbReference>
<sequence>MMSSFQKLGTSTVCLGDPTGRTEKRNTESREKYLANADSIEKQLGKIFQNYYEQFHPNFASAKDVPSLKILRNSDWLLREDMMTFLMDITTHFRMTELLEKESVKLRLSVGHGMDLSEFLYPVLQAIDFLYLYQKFNSQLQIGGHDQLGNIACGLNLIHRKTGKYAFGKLNLYILYIPLYTVKYRRLLYRLTVPLLTTPDGQKLSKSISGSGMKPIWLDPKLALPYSFYQRVLNLPDLCVSEKLLKQLSFFNPEQIGILLEENRKSPDIRPVQHALARELTLLVHGVDGLQSAQLATRIFFPRADNHGVQIRNPSSLDVIANQLSFAEKNYLLECLSPTAQLLPVLHMPDPASISDQTALIDWFRHILSRTGVDSPQKDAVFDRASKGVTVNDVVILPAGSTSGKIALKMSEPDSGIWSEITPRLAKALSPRIPSMGLHVVKIGKHEHWFVVNTRS</sequence>
<keyword evidence="2 9" id="KW-0436">Ligase</keyword>
<keyword evidence="12" id="KW-1185">Reference proteome</keyword>
<protein>
    <recommendedName>
        <fullName evidence="1 9">Tyrosine--tRNA ligase</fullName>
        <ecNumber evidence="1 9">6.1.1.1</ecNumber>
    </recommendedName>
    <alternativeName>
        <fullName evidence="7 9">Tyrosyl-tRNA synthetase</fullName>
    </alternativeName>
</protein>
<evidence type="ECO:0000256" key="10">
    <source>
        <dbReference type="SAM" id="MobiDB-lite"/>
    </source>
</evidence>
<feature type="compositionally biased region" description="Polar residues" evidence="10">
    <location>
        <begin position="1"/>
        <end position="13"/>
    </location>
</feature>
<dbReference type="Pfam" id="PF00579">
    <property type="entry name" value="tRNA-synt_1b"/>
    <property type="match status" value="1"/>
</dbReference>
<dbReference type="EC" id="6.1.1.1" evidence="1 9"/>
<dbReference type="GO" id="GO:0004831">
    <property type="term" value="F:tyrosine-tRNA ligase activity"/>
    <property type="evidence" value="ECO:0007669"/>
    <property type="project" value="UniProtKB-EC"/>
</dbReference>
<dbReference type="AlphaFoldDB" id="A0A504YP36"/>
<evidence type="ECO:0000256" key="6">
    <source>
        <dbReference type="ARBA" id="ARBA00023146"/>
    </source>
</evidence>
<evidence type="ECO:0000256" key="1">
    <source>
        <dbReference type="ARBA" id="ARBA00013160"/>
    </source>
</evidence>
<gene>
    <name evidence="11" type="ORF">FGIG_05597</name>
</gene>
<evidence type="ECO:0000313" key="12">
    <source>
        <dbReference type="Proteomes" id="UP000316759"/>
    </source>
</evidence>
<comment type="similarity">
    <text evidence="9">Belongs to the class-I aminoacyl-tRNA synthetase family.</text>
</comment>
<dbReference type="InterPro" id="IPR024088">
    <property type="entry name" value="Tyr-tRNA-ligase_bac-type"/>
</dbReference>
<feature type="compositionally biased region" description="Basic and acidic residues" evidence="10">
    <location>
        <begin position="20"/>
        <end position="29"/>
    </location>
</feature>
<dbReference type="PANTHER" id="PTHR11766">
    <property type="entry name" value="TYROSYL-TRNA SYNTHETASE"/>
    <property type="match status" value="1"/>
</dbReference>
<evidence type="ECO:0000256" key="8">
    <source>
        <dbReference type="ARBA" id="ARBA00048248"/>
    </source>
</evidence>
<accession>A0A504YP36</accession>